<dbReference type="eggNOG" id="ENOG5032TU6">
    <property type="taxonomic scope" value="Bacteria"/>
</dbReference>
<accession>L8JJC6</accession>
<keyword evidence="3" id="KW-1185">Reference proteome</keyword>
<sequence>MKKIFLSLLLSLFVGFNIVAQGDTEQNYQNFPIVLTLQFHAFAMPFQSVLSNFSNVGIGIGTEVSMNGSHEWVQQLNLMWYRNRAIGNGVMLYTQAAWRPEVVSDAYGELKLGAGYLLSFRPAESYKQANGQWISAGRKGKGMLTIPLGVSMGYKGFSSDAFVSSFISYQFMLVRGYNASIPLVPETIVQVGTAIQSD</sequence>
<evidence type="ECO:0000313" key="3">
    <source>
        <dbReference type="Proteomes" id="UP000011135"/>
    </source>
</evidence>
<reference evidence="2 3" key="1">
    <citation type="submission" date="2012-12" db="EMBL/GenBank/DDBJ databases">
        <title>Genome assembly of Fulvivirga imtechensis AK7.</title>
        <authorList>
            <person name="Nupur N."/>
            <person name="Khatri I."/>
            <person name="Kumar R."/>
            <person name="Subramanian S."/>
            <person name="Pinnaka A."/>
        </authorList>
    </citation>
    <scope>NUCLEOTIDE SEQUENCE [LARGE SCALE GENOMIC DNA]</scope>
    <source>
        <strain evidence="2 3">AK7</strain>
    </source>
</reference>
<feature type="chain" id="PRO_5003994009" description="Outer membrane protein beta-barrel domain-containing protein" evidence="1">
    <location>
        <begin position="21"/>
        <end position="198"/>
    </location>
</feature>
<name>L8JJC6_9BACT</name>
<gene>
    <name evidence="2" type="ORF">C900_05564</name>
</gene>
<feature type="signal peptide" evidence="1">
    <location>
        <begin position="1"/>
        <end position="20"/>
    </location>
</feature>
<proteinExistence type="predicted"/>
<dbReference type="OrthoDB" id="821990at2"/>
<dbReference type="EMBL" id="AMZN01000086">
    <property type="protein sequence ID" value="ELR69006.1"/>
    <property type="molecule type" value="Genomic_DNA"/>
</dbReference>
<dbReference type="STRING" id="1237149.C900_05564"/>
<organism evidence="2 3">
    <name type="scientific">Fulvivirga imtechensis AK7</name>
    <dbReference type="NCBI Taxonomy" id="1237149"/>
    <lineage>
        <taxon>Bacteria</taxon>
        <taxon>Pseudomonadati</taxon>
        <taxon>Bacteroidota</taxon>
        <taxon>Cytophagia</taxon>
        <taxon>Cytophagales</taxon>
        <taxon>Fulvivirgaceae</taxon>
        <taxon>Fulvivirga</taxon>
    </lineage>
</organism>
<keyword evidence="1" id="KW-0732">Signal</keyword>
<evidence type="ECO:0000313" key="2">
    <source>
        <dbReference type="EMBL" id="ELR69006.1"/>
    </source>
</evidence>
<dbReference type="Proteomes" id="UP000011135">
    <property type="component" value="Unassembled WGS sequence"/>
</dbReference>
<dbReference type="AlphaFoldDB" id="L8JJC6"/>
<evidence type="ECO:0000256" key="1">
    <source>
        <dbReference type="SAM" id="SignalP"/>
    </source>
</evidence>
<comment type="caution">
    <text evidence="2">The sequence shown here is derived from an EMBL/GenBank/DDBJ whole genome shotgun (WGS) entry which is preliminary data.</text>
</comment>
<dbReference type="RefSeq" id="WP_009582665.1">
    <property type="nucleotide sequence ID" value="NZ_AMZN01000086.1"/>
</dbReference>
<evidence type="ECO:0008006" key="4">
    <source>
        <dbReference type="Google" id="ProtNLM"/>
    </source>
</evidence>
<protein>
    <recommendedName>
        <fullName evidence="4">Outer membrane protein beta-barrel domain-containing protein</fullName>
    </recommendedName>
</protein>